<gene>
    <name evidence="2" type="ORF">F3K97_05125</name>
</gene>
<organism evidence="2 3">
    <name type="scientific">Bifidobacterium adolescentis</name>
    <dbReference type="NCBI Taxonomy" id="1680"/>
    <lineage>
        <taxon>Bacteria</taxon>
        <taxon>Bacillati</taxon>
        <taxon>Actinomycetota</taxon>
        <taxon>Actinomycetes</taxon>
        <taxon>Bifidobacteriales</taxon>
        <taxon>Bifidobacteriaceae</taxon>
        <taxon>Bifidobacterium</taxon>
    </lineage>
</organism>
<accession>A0A6I6R012</accession>
<sequence length="217" mass="23564">MADFYTQFPATLDFVHLSNPDQNGKYSLLVLFDSTTEEGVKDIKAVSDAIKEAVARGCTEKDRRTNAPVFAGKDPDDKAFFSTLQLPIKNADKDVLTRGDNAGKVRSEVYPEMKGKIVLTCKTKDNLLEQGLVFGPDRKPVPAAQLYSGMQGRVGVWFTPYDNNGNRGVSARLVSVLRTGDGERLTTGHNTDPFAGFGLPPVDDGETQGNAFDAMGI</sequence>
<dbReference type="InterPro" id="IPR012340">
    <property type="entry name" value="NA-bd_OB-fold"/>
</dbReference>
<proteinExistence type="predicted"/>
<dbReference type="EMBL" id="CP047129">
    <property type="protein sequence ID" value="QHB62709.1"/>
    <property type="molecule type" value="Genomic_DNA"/>
</dbReference>
<dbReference type="SUPFAM" id="SSF50249">
    <property type="entry name" value="Nucleic acid-binding proteins"/>
    <property type="match status" value="1"/>
</dbReference>
<protein>
    <submittedName>
        <fullName evidence="2">DUF2815 family protein</fullName>
    </submittedName>
</protein>
<dbReference type="RefSeq" id="WP_159140609.1">
    <property type="nucleotide sequence ID" value="NZ_CP047129.1"/>
</dbReference>
<dbReference type="InterPro" id="IPR022595">
    <property type="entry name" value="Enc34_ssDNA-bd"/>
</dbReference>
<feature type="region of interest" description="Disordered" evidence="1">
    <location>
        <begin position="184"/>
        <end position="203"/>
    </location>
</feature>
<dbReference type="Gene3D" id="2.40.50.140">
    <property type="entry name" value="Nucleic acid-binding proteins"/>
    <property type="match status" value="1"/>
</dbReference>
<name>A0A6I6R012_BIFAD</name>
<reference evidence="2 3" key="1">
    <citation type="submission" date="2019-12" db="EMBL/GenBank/DDBJ databases">
        <title>Draft Genome Sequence of Bifidobacterium adolescentis ZJ2.</title>
        <authorList>
            <person name="Jin Z."/>
        </authorList>
    </citation>
    <scope>NUCLEOTIDE SEQUENCE [LARGE SCALE GENOMIC DNA]</scope>
    <source>
        <strain evidence="2 3">ZJ2</strain>
    </source>
</reference>
<dbReference type="AlphaFoldDB" id="A0A6I6R012"/>
<dbReference type="Pfam" id="PF10991">
    <property type="entry name" value="Enc34_ssDNA-bd"/>
    <property type="match status" value="1"/>
</dbReference>
<evidence type="ECO:0000313" key="3">
    <source>
        <dbReference type="Proteomes" id="UP000464884"/>
    </source>
</evidence>
<evidence type="ECO:0000313" key="2">
    <source>
        <dbReference type="EMBL" id="QHB62709.1"/>
    </source>
</evidence>
<dbReference type="Proteomes" id="UP000464884">
    <property type="component" value="Chromosome"/>
</dbReference>
<evidence type="ECO:0000256" key="1">
    <source>
        <dbReference type="SAM" id="MobiDB-lite"/>
    </source>
</evidence>